<protein>
    <submittedName>
        <fullName evidence="2">Sulfatase-like hydrolase/transferase</fullName>
    </submittedName>
</protein>
<evidence type="ECO:0000313" key="3">
    <source>
        <dbReference type="Proteomes" id="UP000830835"/>
    </source>
</evidence>
<dbReference type="Pfam" id="PF00884">
    <property type="entry name" value="Sulfatase"/>
    <property type="match status" value="1"/>
</dbReference>
<accession>A0ABT0CDB5</accession>
<feature type="domain" description="Sulfatase N-terminal" evidence="1">
    <location>
        <begin position="75"/>
        <end position="303"/>
    </location>
</feature>
<evidence type="ECO:0000313" key="2">
    <source>
        <dbReference type="EMBL" id="MCJ2543765.1"/>
    </source>
</evidence>
<dbReference type="SUPFAM" id="SSF53649">
    <property type="entry name" value="Alkaline phosphatase-like"/>
    <property type="match status" value="1"/>
</dbReference>
<name>A0ABT0CDB5_THEVL</name>
<dbReference type="EMBL" id="JAFIRA010000036">
    <property type="protein sequence ID" value="MCJ2543765.1"/>
    <property type="molecule type" value="Genomic_DNA"/>
</dbReference>
<evidence type="ECO:0000259" key="1">
    <source>
        <dbReference type="Pfam" id="PF00884"/>
    </source>
</evidence>
<dbReference type="Proteomes" id="UP000830835">
    <property type="component" value="Unassembled WGS sequence"/>
</dbReference>
<dbReference type="InterPro" id="IPR017850">
    <property type="entry name" value="Alkaline_phosphatase_core_sf"/>
</dbReference>
<organism evidence="2 3">
    <name type="scientific">Thermostichus vulcanus str. 'Rupite'</name>
    <dbReference type="NCBI Taxonomy" id="2813851"/>
    <lineage>
        <taxon>Bacteria</taxon>
        <taxon>Bacillati</taxon>
        <taxon>Cyanobacteriota</taxon>
        <taxon>Cyanophyceae</taxon>
        <taxon>Thermostichales</taxon>
        <taxon>Thermostichaceae</taxon>
        <taxon>Thermostichus</taxon>
    </lineage>
</organism>
<dbReference type="RefSeq" id="WP_244351563.1">
    <property type="nucleotide sequence ID" value="NZ_JAFIRA010000036.1"/>
</dbReference>
<keyword evidence="3" id="KW-1185">Reference proteome</keyword>
<reference evidence="2" key="1">
    <citation type="submission" date="2021-02" db="EMBL/GenBank/DDBJ databases">
        <title>The CRISPR/cas machinery reduction and long-range gene transfer in the hot spring cyanobacterium Synechococcus.</title>
        <authorList>
            <person name="Dvorak P."/>
            <person name="Jahodarova E."/>
            <person name="Hasler P."/>
            <person name="Poulickova A."/>
        </authorList>
    </citation>
    <scope>NUCLEOTIDE SEQUENCE</scope>
    <source>
        <strain evidence="2">Rupite</strain>
    </source>
</reference>
<dbReference type="Gene3D" id="3.40.720.10">
    <property type="entry name" value="Alkaline Phosphatase, subunit A"/>
    <property type="match status" value="1"/>
</dbReference>
<gene>
    <name evidence="2" type="ORF">JX360_12760</name>
</gene>
<proteinExistence type="predicted"/>
<comment type="caution">
    <text evidence="2">The sequence shown here is derived from an EMBL/GenBank/DDBJ whole genome shotgun (WGS) entry which is preliminary data.</text>
</comment>
<sequence>MGLLNWLKAPAAVTTEPTELANPLAEPAPLPTPQGQNNYLLIILDSCRFDSLLAANPKHLLKLGSLEKRWSYASWTAPSHYNLLMGLLPHTSPTQVFASEHYKQDYLRYNERLGTRQPIEFKHLLPHLYLPTLLKHQLGYLTHAMVSLPVLNPSTVLNRDFDSYHLMPQHNDMAAMVEQLHFEPDRPSFYLLNVGETHYPYALPDQDPSLWPRISGVNGVLKRLDEPTEEGIPFFDSTQLEELRQRQIEAVRYLDGIFEQLFDLVPPNTYITVTADHGELFGEEGYFGHGPIHHEKVLEVPFIEGKIR</sequence>
<dbReference type="InterPro" id="IPR000917">
    <property type="entry name" value="Sulfatase_N"/>
</dbReference>